<accession>A0A090GAJ2</accession>
<name>A0A090GAJ2_MESPL</name>
<dbReference type="EMBL" id="CCNE01000045">
    <property type="protein sequence ID" value="CDX60927.1"/>
    <property type="molecule type" value="Genomic_DNA"/>
</dbReference>
<keyword evidence="3" id="KW-1185">Reference proteome</keyword>
<dbReference type="AlphaFoldDB" id="A0A090GAJ2"/>
<gene>
    <name evidence="1" type="ORF">MPL3356_310006</name>
    <name evidence="2" type="ORF">MPL3365_50032</name>
</gene>
<evidence type="ECO:0000313" key="2">
    <source>
        <dbReference type="EMBL" id="CDX60927.1"/>
    </source>
</evidence>
<dbReference type="Proteomes" id="UP000045285">
    <property type="component" value="Unassembled WGS sequence"/>
</dbReference>
<evidence type="ECO:0000313" key="3">
    <source>
        <dbReference type="Proteomes" id="UP000045285"/>
    </source>
</evidence>
<organism evidence="2 4">
    <name type="scientific">Mesorhizobium plurifarium</name>
    <dbReference type="NCBI Taxonomy" id="69974"/>
    <lineage>
        <taxon>Bacteria</taxon>
        <taxon>Pseudomonadati</taxon>
        <taxon>Pseudomonadota</taxon>
        <taxon>Alphaproteobacteria</taxon>
        <taxon>Hyphomicrobiales</taxon>
        <taxon>Phyllobacteriaceae</taxon>
        <taxon>Mesorhizobium</taxon>
    </lineage>
</organism>
<dbReference type="EMBL" id="CCMZ01000025">
    <property type="protein sequence ID" value="CDX20128.1"/>
    <property type="molecule type" value="Genomic_DNA"/>
</dbReference>
<reference evidence="3" key="2">
    <citation type="submission" date="2014-08" db="EMBL/GenBank/DDBJ databases">
        <authorList>
            <person name="Moulin L."/>
        </authorList>
    </citation>
    <scope>NUCLEOTIDE SEQUENCE [LARGE SCALE GENOMIC DNA]</scope>
</reference>
<dbReference type="Proteomes" id="UP000046122">
    <property type="component" value="Unassembled WGS sequence"/>
</dbReference>
<protein>
    <submittedName>
        <fullName evidence="2">Uncharacterized protein</fullName>
    </submittedName>
</protein>
<reference evidence="2 4" key="1">
    <citation type="submission" date="2014-08" db="EMBL/GenBank/DDBJ databases">
        <authorList>
            <person name="Moulin Lionel"/>
        </authorList>
    </citation>
    <scope>NUCLEOTIDE SEQUENCE [LARGE SCALE GENOMIC DNA]</scope>
</reference>
<sequence length="73" mass="8027">MLDGYPTCIDFLARQRLQAKSQEEIGPTIPEICFDTKYGELRSASADADIMVLSRAQRGAFFEGICPNLSQAA</sequence>
<evidence type="ECO:0000313" key="1">
    <source>
        <dbReference type="EMBL" id="CDX20128.1"/>
    </source>
</evidence>
<evidence type="ECO:0000313" key="4">
    <source>
        <dbReference type="Proteomes" id="UP000046122"/>
    </source>
</evidence>
<proteinExistence type="predicted"/>